<dbReference type="RefSeq" id="WP_202958214.1">
    <property type="nucleotide sequence ID" value="NZ_JAPCID010000045.1"/>
</dbReference>
<sequence>MSEPRRIDFSSLDAVSHDRDVADQETDVDGTRWALVTYAPGAGRADWCDTPHSGYVLGGTLTHDFEDEREPLRLHAGDAFALPPQPRHRGRNEGDEPTRLFIIDALA</sequence>
<name>A0ABT4RQF3_9ACTN</name>
<dbReference type="Pfam" id="PF07883">
    <property type="entry name" value="Cupin_2"/>
    <property type="match status" value="1"/>
</dbReference>
<reference evidence="2" key="1">
    <citation type="submission" date="2022-10" db="EMBL/GenBank/DDBJ databases">
        <title>The WGS of Solirubrobacter sp. CPCC 204708.</title>
        <authorList>
            <person name="Jiang Z."/>
        </authorList>
    </citation>
    <scope>NUCLEOTIDE SEQUENCE</scope>
    <source>
        <strain evidence="2">CPCC 204708</strain>
    </source>
</reference>
<dbReference type="EMBL" id="JAPCID010000045">
    <property type="protein sequence ID" value="MDA0140799.1"/>
    <property type="molecule type" value="Genomic_DNA"/>
</dbReference>
<organism evidence="2 3">
    <name type="scientific">Solirubrobacter deserti</name>
    <dbReference type="NCBI Taxonomy" id="2282478"/>
    <lineage>
        <taxon>Bacteria</taxon>
        <taxon>Bacillati</taxon>
        <taxon>Actinomycetota</taxon>
        <taxon>Thermoleophilia</taxon>
        <taxon>Solirubrobacterales</taxon>
        <taxon>Solirubrobacteraceae</taxon>
        <taxon>Solirubrobacter</taxon>
    </lineage>
</organism>
<dbReference type="InterPro" id="IPR011051">
    <property type="entry name" value="RmlC_Cupin_sf"/>
</dbReference>
<gene>
    <name evidence="2" type="ORF">OJ962_25100</name>
</gene>
<comment type="caution">
    <text evidence="2">The sequence shown here is derived from an EMBL/GenBank/DDBJ whole genome shotgun (WGS) entry which is preliminary data.</text>
</comment>
<dbReference type="InterPro" id="IPR013096">
    <property type="entry name" value="Cupin_2"/>
</dbReference>
<dbReference type="InterPro" id="IPR014710">
    <property type="entry name" value="RmlC-like_jellyroll"/>
</dbReference>
<evidence type="ECO:0000313" key="3">
    <source>
        <dbReference type="Proteomes" id="UP001147700"/>
    </source>
</evidence>
<proteinExistence type="predicted"/>
<keyword evidence="3" id="KW-1185">Reference proteome</keyword>
<protein>
    <submittedName>
        <fullName evidence="2">Cupin domain-containing protein</fullName>
    </submittedName>
</protein>
<dbReference type="Proteomes" id="UP001147700">
    <property type="component" value="Unassembled WGS sequence"/>
</dbReference>
<dbReference type="SUPFAM" id="SSF51182">
    <property type="entry name" value="RmlC-like cupins"/>
    <property type="match status" value="1"/>
</dbReference>
<dbReference type="Gene3D" id="2.60.120.10">
    <property type="entry name" value="Jelly Rolls"/>
    <property type="match status" value="1"/>
</dbReference>
<evidence type="ECO:0000313" key="2">
    <source>
        <dbReference type="EMBL" id="MDA0140799.1"/>
    </source>
</evidence>
<evidence type="ECO:0000259" key="1">
    <source>
        <dbReference type="Pfam" id="PF07883"/>
    </source>
</evidence>
<feature type="domain" description="Cupin type-2" evidence="1">
    <location>
        <begin position="35"/>
        <end position="103"/>
    </location>
</feature>
<accession>A0ABT4RQF3</accession>